<dbReference type="PIRSF" id="PIRSF000709">
    <property type="entry name" value="6PFK_2-Ptase"/>
    <property type="match status" value="1"/>
</dbReference>
<dbReference type="SUPFAM" id="SSF52540">
    <property type="entry name" value="P-loop containing nucleoside triphosphate hydrolases"/>
    <property type="match status" value="1"/>
</dbReference>
<dbReference type="GO" id="GO:0005524">
    <property type="term" value="F:ATP binding"/>
    <property type="evidence" value="ECO:0007669"/>
    <property type="project" value="UniProtKB-KW"/>
</dbReference>
<gene>
    <name evidence="4" type="ORF">CcCBS67573_g09574</name>
</gene>
<dbReference type="GO" id="GO:0006000">
    <property type="term" value="P:fructose metabolic process"/>
    <property type="evidence" value="ECO:0007669"/>
    <property type="project" value="InterPro"/>
</dbReference>
<dbReference type="FunFam" id="3.40.50.300:FF:000644">
    <property type="entry name" value="GpmB, Fructose-2,6-bisphosphatase"/>
    <property type="match status" value="1"/>
</dbReference>
<dbReference type="PRINTS" id="PR00991">
    <property type="entry name" value="6PFRUCTKNASE"/>
</dbReference>
<protein>
    <recommendedName>
        <fullName evidence="3">6-phosphofructo-2-kinase domain-containing protein</fullName>
    </recommendedName>
</protein>
<comment type="caution">
    <text evidence="4">The sequence shown here is derived from an EMBL/GenBank/DDBJ whole genome shotgun (WGS) entry which is preliminary data.</text>
</comment>
<evidence type="ECO:0000313" key="5">
    <source>
        <dbReference type="Proteomes" id="UP000320333"/>
    </source>
</evidence>
<dbReference type="Gene3D" id="3.40.50.1240">
    <property type="entry name" value="Phosphoglycerate mutase-like"/>
    <property type="match status" value="1"/>
</dbReference>
<dbReference type="SUPFAM" id="SSF53254">
    <property type="entry name" value="Phosphoglycerate mutase-like"/>
    <property type="match status" value="1"/>
</dbReference>
<dbReference type="InterPro" id="IPR003094">
    <property type="entry name" value="6Pfruct_kin"/>
</dbReference>
<evidence type="ECO:0000313" key="4">
    <source>
        <dbReference type="EMBL" id="TPX54410.1"/>
    </source>
</evidence>
<organism evidence="4 5">
    <name type="scientific">Chytriomyces confervae</name>
    <dbReference type="NCBI Taxonomy" id="246404"/>
    <lineage>
        <taxon>Eukaryota</taxon>
        <taxon>Fungi</taxon>
        <taxon>Fungi incertae sedis</taxon>
        <taxon>Chytridiomycota</taxon>
        <taxon>Chytridiomycota incertae sedis</taxon>
        <taxon>Chytridiomycetes</taxon>
        <taxon>Chytridiales</taxon>
        <taxon>Chytriomycetaceae</taxon>
        <taxon>Chytriomyces</taxon>
    </lineage>
</organism>
<keyword evidence="5" id="KW-1185">Reference proteome</keyword>
<dbReference type="GO" id="GO:0006003">
    <property type="term" value="P:fructose 2,6-bisphosphate metabolic process"/>
    <property type="evidence" value="ECO:0007669"/>
    <property type="project" value="InterPro"/>
</dbReference>
<dbReference type="PANTHER" id="PTHR10606">
    <property type="entry name" value="6-PHOSPHOFRUCTO-2-KINASE/FRUCTOSE-2,6-BISPHOSPHATASE"/>
    <property type="match status" value="1"/>
</dbReference>
<keyword evidence="1" id="KW-0547">Nucleotide-binding</keyword>
<dbReference type="Proteomes" id="UP000320333">
    <property type="component" value="Unassembled WGS sequence"/>
</dbReference>
<reference evidence="4 5" key="1">
    <citation type="journal article" date="2019" name="Sci. Rep.">
        <title>Comparative genomics of chytrid fungi reveal insights into the obligate biotrophic and pathogenic lifestyle of Synchytrium endobioticum.</title>
        <authorList>
            <person name="van de Vossenberg B.T.L.H."/>
            <person name="Warris S."/>
            <person name="Nguyen H.D.T."/>
            <person name="van Gent-Pelzer M.P.E."/>
            <person name="Joly D.L."/>
            <person name="van de Geest H.C."/>
            <person name="Bonants P.J.M."/>
            <person name="Smith D.S."/>
            <person name="Levesque C.A."/>
            <person name="van der Lee T.A.J."/>
        </authorList>
    </citation>
    <scope>NUCLEOTIDE SEQUENCE [LARGE SCALE GENOMIC DNA]</scope>
    <source>
        <strain evidence="4 5">CBS 675.73</strain>
    </source>
</reference>
<accession>A0A507DU65</accession>
<dbReference type="GO" id="GO:0005829">
    <property type="term" value="C:cytosol"/>
    <property type="evidence" value="ECO:0007669"/>
    <property type="project" value="TreeGrafter"/>
</dbReference>
<dbReference type="PANTHER" id="PTHR10606:SF32">
    <property type="entry name" value="6-PHOSPHOFRUCTO-2-KINASE 1"/>
    <property type="match status" value="1"/>
</dbReference>
<dbReference type="Pfam" id="PF00300">
    <property type="entry name" value="His_Phos_1"/>
    <property type="match status" value="1"/>
</dbReference>
<dbReference type="InterPro" id="IPR029033">
    <property type="entry name" value="His_PPase_superfam"/>
</dbReference>
<dbReference type="STRING" id="246404.A0A507DU65"/>
<dbReference type="AlphaFoldDB" id="A0A507DU65"/>
<dbReference type="Gene3D" id="3.40.50.300">
    <property type="entry name" value="P-loop containing nucleotide triphosphate hydrolases"/>
    <property type="match status" value="1"/>
</dbReference>
<feature type="non-terminal residue" evidence="4">
    <location>
        <position position="481"/>
    </location>
</feature>
<dbReference type="InterPro" id="IPR013078">
    <property type="entry name" value="His_Pase_superF_clade-1"/>
</dbReference>
<evidence type="ECO:0000256" key="1">
    <source>
        <dbReference type="ARBA" id="ARBA00022741"/>
    </source>
</evidence>
<proteinExistence type="predicted"/>
<dbReference type="EMBL" id="QEAP01000896">
    <property type="protein sequence ID" value="TPX54410.1"/>
    <property type="molecule type" value="Genomic_DNA"/>
</dbReference>
<dbReference type="Pfam" id="PF01591">
    <property type="entry name" value="6PF2K"/>
    <property type="match status" value="1"/>
</dbReference>
<feature type="domain" description="6-phosphofructo-2-kinase" evidence="3">
    <location>
        <begin position="156"/>
        <end position="319"/>
    </location>
</feature>
<keyword evidence="2" id="KW-0067">ATP-binding</keyword>
<dbReference type="InterPro" id="IPR013079">
    <property type="entry name" value="6Phosfructo_kin"/>
</dbReference>
<sequence>MRSAYRFIAKRLGTPPTGSEPSINIGSLDLTDTDATSLFPRRPTPTHSNRPHVDIPVSPKTRATKDALSMKNELGPKLVIVMVKDTPNLSWCGFKTKVFNVGNRRRINVPPTVTPNINEENPVSPLLHPSDALGRRGSIVDNGGGSPTVLGRPGTLHDSSFFDPTNKEFKATREKLALETLDELIDWLKFDGGKIAIHDATNSTVERRRAVMDRIKREKDIHVVFIESICTEGEVLEQNIRMKLQGPDYLHMPPEEAMADFRARMTNYERAYETISDKEEDAGISYIKIINVGKKVIAHNIHGYLPSQCVFYLMQIHIKERTLWLSRHAYNRVNRIGGDPPLTPLGARYAKAMNKFVQEHVVSKQETDPEKIAAQRSHLQIWSSTLLRALTSIGGFEDGNWEVYHFKVLGEIFAGICEDMTYGEIASTYPEIWEERSKNKLLFRYPGPGGESYLDVIERLRPIIVELERMENDIMIVTHQV</sequence>
<evidence type="ECO:0000259" key="3">
    <source>
        <dbReference type="Pfam" id="PF01591"/>
    </source>
</evidence>
<dbReference type="InterPro" id="IPR027417">
    <property type="entry name" value="P-loop_NTPase"/>
</dbReference>
<evidence type="ECO:0000256" key="2">
    <source>
        <dbReference type="ARBA" id="ARBA00022840"/>
    </source>
</evidence>
<dbReference type="OrthoDB" id="267323at2759"/>
<dbReference type="GO" id="GO:0003873">
    <property type="term" value="F:6-phosphofructo-2-kinase activity"/>
    <property type="evidence" value="ECO:0007669"/>
    <property type="project" value="InterPro"/>
</dbReference>
<name>A0A507DU65_9FUNG</name>